<protein>
    <recommendedName>
        <fullName evidence="2">NADH dehydrogenase [ubiquinone] 1 alpha subcomplex subunit 9, mitochondrial</fullName>
    </recommendedName>
    <alternativeName>
        <fullName evidence="4">Complex I-39kD</fullName>
    </alternativeName>
    <alternativeName>
        <fullName evidence="3">NADH-ubiquinone oxidoreductase 39 kDa subunit</fullName>
    </alternativeName>
</protein>
<sequence length="412" mass="46684">MDRTMGKSFVCLVGLVRLLMYVAGYQAGVILSNTCLHASYSTDIRPIKKPSLAALRRGTGGRSSFNGVVATVFGASGFLGRYVCNRLGKTGSQVIVPYRGDHYDVLRLKLVGDLGQVLFLPYHLKDDTSIRKALKYSNVVINLVGRDWETKNFTFTDVHVDGARRLARLAREAGVEKFIHVSSLNADPNPQPLILSKGSQCLISKYWGEQAVREEFPDAVIFKPGVIYGQEDRFIRSYTYLWRRQLRALPLWRKGEETIKQPVYVADVAAAIMNAVKDPDSAGKTYQAVGPKRYQLSELADWFYRIMRRENKQGYFRYDMRWDPFYLMRVKMSERLLPGWPVGALSSEGLEMEHTTDRLLAGVPTLEDLGVTLTTMESQVPWELKPYKAGLYYDEELGEFEEPAPPKEALLL</sequence>
<dbReference type="PANTHER" id="PTHR12126:SF11">
    <property type="entry name" value="NADH DEHYDROGENASE [UBIQUINONE] 1 ALPHA SUBCOMPLEX SUBUNIT 9, MITOCHONDRIAL"/>
    <property type="match status" value="1"/>
</dbReference>
<comment type="subunit">
    <text evidence="5">Complex I is composed of 45 different subunits. This a component of the hydrophobic protein fraction. Interacts with BLOC1S1. Interacts with SLC2A4. Interacts with CLOCK. Interacts with RAB5IF.</text>
</comment>
<dbReference type="GO" id="GO:0044877">
    <property type="term" value="F:protein-containing complex binding"/>
    <property type="evidence" value="ECO:0007669"/>
    <property type="project" value="TreeGrafter"/>
</dbReference>
<proteinExistence type="inferred from homology"/>
<name>A0A7R9GQ98_TIMCR</name>
<dbReference type="GO" id="GO:0005739">
    <property type="term" value="C:mitochondrion"/>
    <property type="evidence" value="ECO:0007669"/>
    <property type="project" value="TreeGrafter"/>
</dbReference>
<feature type="domain" description="NAD-dependent epimerase/dehydratase" evidence="6">
    <location>
        <begin position="71"/>
        <end position="286"/>
    </location>
</feature>
<evidence type="ECO:0000256" key="4">
    <source>
        <dbReference type="ARBA" id="ARBA00043145"/>
    </source>
</evidence>
<dbReference type="InterPro" id="IPR001509">
    <property type="entry name" value="Epimerase_deHydtase"/>
</dbReference>
<dbReference type="FunFam" id="3.40.50.720:FF:000537">
    <property type="entry name" value="NADH-ubiquinone oxidoreductase 39 kDa subunit"/>
    <property type="match status" value="1"/>
</dbReference>
<dbReference type="InterPro" id="IPR036291">
    <property type="entry name" value="NAD(P)-bd_dom_sf"/>
</dbReference>
<organism evidence="7">
    <name type="scientific">Timema cristinae</name>
    <name type="common">Walking stick</name>
    <dbReference type="NCBI Taxonomy" id="61476"/>
    <lineage>
        <taxon>Eukaryota</taxon>
        <taxon>Metazoa</taxon>
        <taxon>Ecdysozoa</taxon>
        <taxon>Arthropoda</taxon>
        <taxon>Hexapoda</taxon>
        <taxon>Insecta</taxon>
        <taxon>Pterygota</taxon>
        <taxon>Neoptera</taxon>
        <taxon>Polyneoptera</taxon>
        <taxon>Phasmatodea</taxon>
        <taxon>Timematodea</taxon>
        <taxon>Timematoidea</taxon>
        <taxon>Timematidae</taxon>
        <taxon>Timema</taxon>
    </lineage>
</organism>
<dbReference type="EMBL" id="OC316564">
    <property type="protein sequence ID" value="CAD7392619.1"/>
    <property type="molecule type" value="Genomic_DNA"/>
</dbReference>
<evidence type="ECO:0000259" key="6">
    <source>
        <dbReference type="Pfam" id="PF01370"/>
    </source>
</evidence>
<dbReference type="PANTHER" id="PTHR12126">
    <property type="entry name" value="NADH-UBIQUINONE OXIDOREDUCTASE 39 KDA SUBUNIT-RELATED"/>
    <property type="match status" value="1"/>
</dbReference>
<evidence type="ECO:0000256" key="3">
    <source>
        <dbReference type="ARBA" id="ARBA00042000"/>
    </source>
</evidence>
<accession>A0A7R9GQ98</accession>
<dbReference type="SUPFAM" id="SSF51735">
    <property type="entry name" value="NAD(P)-binding Rossmann-fold domains"/>
    <property type="match status" value="1"/>
</dbReference>
<reference evidence="7" key="1">
    <citation type="submission" date="2020-11" db="EMBL/GenBank/DDBJ databases">
        <authorList>
            <person name="Tran Van P."/>
        </authorList>
    </citation>
    <scope>NUCLEOTIDE SEQUENCE</scope>
</reference>
<evidence type="ECO:0000256" key="5">
    <source>
        <dbReference type="ARBA" id="ARBA00046455"/>
    </source>
</evidence>
<dbReference type="InterPro" id="IPR051207">
    <property type="entry name" value="ComplexI_NDUFA9_subunit"/>
</dbReference>
<comment type="similarity">
    <text evidence="1">Belongs to the complex I NDUFA9 subunit family.</text>
</comment>
<gene>
    <name evidence="7" type="ORF">TCEB3V08_LOCUS632</name>
</gene>
<evidence type="ECO:0000256" key="1">
    <source>
        <dbReference type="ARBA" id="ARBA00038501"/>
    </source>
</evidence>
<evidence type="ECO:0000313" key="7">
    <source>
        <dbReference type="EMBL" id="CAD7392619.1"/>
    </source>
</evidence>
<dbReference type="AlphaFoldDB" id="A0A7R9GQ98"/>
<dbReference type="CDD" id="cd05271">
    <property type="entry name" value="NDUFA9_like_SDR_a"/>
    <property type="match status" value="1"/>
</dbReference>
<evidence type="ECO:0000256" key="2">
    <source>
        <dbReference type="ARBA" id="ARBA00040720"/>
    </source>
</evidence>
<dbReference type="Gene3D" id="3.40.50.720">
    <property type="entry name" value="NAD(P)-binding Rossmann-like Domain"/>
    <property type="match status" value="1"/>
</dbReference>
<dbReference type="Pfam" id="PF01370">
    <property type="entry name" value="Epimerase"/>
    <property type="match status" value="1"/>
</dbReference>